<gene>
    <name evidence="2" type="ORF">GALMADRAFT_1260650</name>
</gene>
<evidence type="ECO:0000313" key="2">
    <source>
        <dbReference type="EMBL" id="KDR78651.1"/>
    </source>
</evidence>
<dbReference type="EMBL" id="KL142374">
    <property type="protein sequence ID" value="KDR78651.1"/>
    <property type="molecule type" value="Genomic_DNA"/>
</dbReference>
<dbReference type="AlphaFoldDB" id="A0A067T688"/>
<dbReference type="Proteomes" id="UP000027222">
    <property type="component" value="Unassembled WGS sequence"/>
</dbReference>
<organism evidence="2 3">
    <name type="scientific">Galerina marginata (strain CBS 339.88)</name>
    <dbReference type="NCBI Taxonomy" id="685588"/>
    <lineage>
        <taxon>Eukaryota</taxon>
        <taxon>Fungi</taxon>
        <taxon>Dikarya</taxon>
        <taxon>Basidiomycota</taxon>
        <taxon>Agaricomycotina</taxon>
        <taxon>Agaricomycetes</taxon>
        <taxon>Agaricomycetidae</taxon>
        <taxon>Agaricales</taxon>
        <taxon>Agaricineae</taxon>
        <taxon>Strophariaceae</taxon>
        <taxon>Galerina</taxon>
    </lineage>
</organism>
<protein>
    <submittedName>
        <fullName evidence="2">Uncharacterized protein</fullName>
    </submittedName>
</protein>
<evidence type="ECO:0000313" key="3">
    <source>
        <dbReference type="Proteomes" id="UP000027222"/>
    </source>
</evidence>
<accession>A0A067T688</accession>
<feature type="compositionally biased region" description="Basic and acidic residues" evidence="1">
    <location>
        <begin position="1"/>
        <end position="13"/>
    </location>
</feature>
<reference evidence="3" key="1">
    <citation type="journal article" date="2014" name="Proc. Natl. Acad. Sci. U.S.A.">
        <title>Extensive sampling of basidiomycete genomes demonstrates inadequacy of the white-rot/brown-rot paradigm for wood decay fungi.</title>
        <authorList>
            <person name="Riley R."/>
            <person name="Salamov A.A."/>
            <person name="Brown D.W."/>
            <person name="Nagy L.G."/>
            <person name="Floudas D."/>
            <person name="Held B.W."/>
            <person name="Levasseur A."/>
            <person name="Lombard V."/>
            <person name="Morin E."/>
            <person name="Otillar R."/>
            <person name="Lindquist E.A."/>
            <person name="Sun H."/>
            <person name="LaButti K.M."/>
            <person name="Schmutz J."/>
            <person name="Jabbour D."/>
            <person name="Luo H."/>
            <person name="Baker S.E."/>
            <person name="Pisabarro A.G."/>
            <person name="Walton J.D."/>
            <person name="Blanchette R.A."/>
            <person name="Henrissat B."/>
            <person name="Martin F."/>
            <person name="Cullen D."/>
            <person name="Hibbett D.S."/>
            <person name="Grigoriev I.V."/>
        </authorList>
    </citation>
    <scope>NUCLEOTIDE SEQUENCE [LARGE SCALE GENOMIC DNA]</scope>
    <source>
        <strain evidence="3">CBS 339.88</strain>
    </source>
</reference>
<sequence length="126" mass="13692">MSPRPFTDRRMHMTEPPAGALPMPASCPRRRGRKSLSNRPLTASPIGVPLPVDSLILTLPGRPVGTRLHVEEHETSRGLVFKRWITLFDLLPRPATAPTKDTCDAGSTGGPVPVGGTTRRKVKLLL</sequence>
<keyword evidence="3" id="KW-1185">Reference proteome</keyword>
<name>A0A067T688_GALM3</name>
<feature type="region of interest" description="Disordered" evidence="1">
    <location>
        <begin position="1"/>
        <end position="44"/>
    </location>
</feature>
<dbReference type="HOGENOM" id="CLU_1981760_0_0_1"/>
<proteinExistence type="predicted"/>
<evidence type="ECO:0000256" key="1">
    <source>
        <dbReference type="SAM" id="MobiDB-lite"/>
    </source>
</evidence>
<feature type="region of interest" description="Disordered" evidence="1">
    <location>
        <begin position="96"/>
        <end position="117"/>
    </location>
</feature>